<dbReference type="RefSeq" id="WP_189710247.1">
    <property type="nucleotide sequence ID" value="NZ_BMSA01000004.1"/>
</dbReference>
<evidence type="ECO:0008006" key="4">
    <source>
        <dbReference type="Google" id="ProtNLM"/>
    </source>
</evidence>
<feature type="chain" id="PRO_5037043852" description="ABC transporter substrate-binding protein" evidence="1">
    <location>
        <begin position="27"/>
        <end position="66"/>
    </location>
</feature>
<evidence type="ECO:0000313" key="2">
    <source>
        <dbReference type="EMBL" id="GGT44950.1"/>
    </source>
</evidence>
<comment type="caution">
    <text evidence="2">The sequence shown here is derived from an EMBL/GenBank/DDBJ whole genome shotgun (WGS) entry which is preliminary data.</text>
</comment>
<accession>A0A918HA80</accession>
<protein>
    <recommendedName>
        <fullName evidence="4">ABC transporter substrate-binding protein</fullName>
    </recommendedName>
</protein>
<evidence type="ECO:0000313" key="3">
    <source>
        <dbReference type="Proteomes" id="UP000646776"/>
    </source>
</evidence>
<dbReference type="AlphaFoldDB" id="A0A918HA80"/>
<sequence length="66" mass="6596">MRSVRSGLAALAACALVLVAGGTACAEVTADDSEAPTVTIVFGDWGQFAGDDVFNAAHNNVVGSNN</sequence>
<dbReference type="Proteomes" id="UP000646776">
    <property type="component" value="Unassembled WGS sequence"/>
</dbReference>
<reference evidence="2" key="2">
    <citation type="submission" date="2020-09" db="EMBL/GenBank/DDBJ databases">
        <authorList>
            <person name="Sun Q."/>
            <person name="Ohkuma M."/>
        </authorList>
    </citation>
    <scope>NUCLEOTIDE SEQUENCE</scope>
    <source>
        <strain evidence="2">JCM 4125</strain>
    </source>
</reference>
<evidence type="ECO:0000256" key="1">
    <source>
        <dbReference type="SAM" id="SignalP"/>
    </source>
</evidence>
<feature type="signal peptide" evidence="1">
    <location>
        <begin position="1"/>
        <end position="26"/>
    </location>
</feature>
<dbReference type="EMBL" id="BMSA01000004">
    <property type="protein sequence ID" value="GGT44950.1"/>
    <property type="molecule type" value="Genomic_DNA"/>
</dbReference>
<keyword evidence="3" id="KW-1185">Reference proteome</keyword>
<name>A0A918HA80_9ACTN</name>
<keyword evidence="1" id="KW-0732">Signal</keyword>
<organism evidence="2 3">
    <name type="scientific">Streptomyces phaeofaciens</name>
    <dbReference type="NCBI Taxonomy" id="68254"/>
    <lineage>
        <taxon>Bacteria</taxon>
        <taxon>Bacillati</taxon>
        <taxon>Actinomycetota</taxon>
        <taxon>Actinomycetes</taxon>
        <taxon>Kitasatosporales</taxon>
        <taxon>Streptomycetaceae</taxon>
        <taxon>Streptomyces</taxon>
    </lineage>
</organism>
<reference evidence="2" key="1">
    <citation type="journal article" date="2014" name="Int. J. Syst. Evol. Microbiol.">
        <title>Complete genome sequence of Corynebacterium casei LMG S-19264T (=DSM 44701T), isolated from a smear-ripened cheese.</title>
        <authorList>
            <consortium name="US DOE Joint Genome Institute (JGI-PGF)"/>
            <person name="Walter F."/>
            <person name="Albersmeier A."/>
            <person name="Kalinowski J."/>
            <person name="Ruckert C."/>
        </authorList>
    </citation>
    <scope>NUCLEOTIDE SEQUENCE</scope>
    <source>
        <strain evidence="2">JCM 4125</strain>
    </source>
</reference>
<proteinExistence type="predicted"/>
<dbReference type="PROSITE" id="PS51257">
    <property type="entry name" value="PROKAR_LIPOPROTEIN"/>
    <property type="match status" value="1"/>
</dbReference>
<gene>
    <name evidence="2" type="ORF">GCM10010226_21980</name>
</gene>